<gene>
    <name evidence="1" type="ORF">A3L11_04575</name>
</gene>
<dbReference type="KEGG" id="tsl:A3L11_04575"/>
<protein>
    <submittedName>
        <fullName evidence="1">Uncharacterized protein</fullName>
    </submittedName>
</protein>
<dbReference type="GeneID" id="33317487"/>
<proteinExistence type="predicted"/>
<dbReference type="Proteomes" id="UP000250125">
    <property type="component" value="Chromosome"/>
</dbReference>
<dbReference type="RefSeq" id="WP_088855785.1">
    <property type="nucleotide sequence ID" value="NZ_CP015103.1"/>
</dbReference>
<reference evidence="1 2" key="1">
    <citation type="submission" date="2016-04" db="EMBL/GenBank/DDBJ databases">
        <title>Complete genome sequence of Thermococcus siculi type strain RG-20.</title>
        <authorList>
            <person name="Oger P.M."/>
        </authorList>
    </citation>
    <scope>NUCLEOTIDE SEQUENCE [LARGE SCALE GENOMIC DNA]</scope>
    <source>
        <strain evidence="1 2">RG-20</strain>
    </source>
</reference>
<dbReference type="OrthoDB" id="98366at2157"/>
<evidence type="ECO:0000313" key="1">
    <source>
        <dbReference type="EMBL" id="ASJ08546.1"/>
    </source>
</evidence>
<sequence>MRRTRVVEGKRHRILASLAVVEFALALASLKTSSGLSALFFMQGLFFVLFDRMGVPAVEVNANGSLYRIYPNWSFSALIVDGEDRRTVPLIPGRSTVEINGEEITLDVKPGRLFPTVFVEFKGERLKLF</sequence>
<organism evidence="1 2">
    <name type="scientific">Thermococcus siculi</name>
    <dbReference type="NCBI Taxonomy" id="72803"/>
    <lineage>
        <taxon>Archaea</taxon>
        <taxon>Methanobacteriati</taxon>
        <taxon>Methanobacteriota</taxon>
        <taxon>Thermococci</taxon>
        <taxon>Thermococcales</taxon>
        <taxon>Thermococcaceae</taxon>
        <taxon>Thermococcus</taxon>
    </lineage>
</organism>
<accession>A0A2Z2MRY3</accession>
<dbReference type="AlphaFoldDB" id="A0A2Z2MRY3"/>
<name>A0A2Z2MRY3_9EURY</name>
<evidence type="ECO:0000313" key="2">
    <source>
        <dbReference type="Proteomes" id="UP000250125"/>
    </source>
</evidence>
<dbReference type="EMBL" id="CP015103">
    <property type="protein sequence ID" value="ASJ08546.1"/>
    <property type="molecule type" value="Genomic_DNA"/>
</dbReference>
<keyword evidence="2" id="KW-1185">Reference proteome</keyword>